<keyword evidence="1" id="KW-0812">Transmembrane</keyword>
<keyword evidence="1" id="KW-1133">Transmembrane helix</keyword>
<proteinExistence type="predicted"/>
<accession>A0ABP4XRK2</accession>
<gene>
    <name evidence="2" type="ORF">GCM10009768_13860</name>
</gene>
<protein>
    <submittedName>
        <fullName evidence="2">Uncharacterized protein</fullName>
    </submittedName>
</protein>
<reference evidence="3" key="1">
    <citation type="journal article" date="2019" name="Int. J. Syst. Evol. Microbiol.">
        <title>The Global Catalogue of Microorganisms (GCM) 10K type strain sequencing project: providing services to taxonomists for standard genome sequencing and annotation.</title>
        <authorList>
            <consortium name="The Broad Institute Genomics Platform"/>
            <consortium name="The Broad Institute Genome Sequencing Center for Infectious Disease"/>
            <person name="Wu L."/>
            <person name="Ma J."/>
        </authorList>
    </citation>
    <scope>NUCLEOTIDE SEQUENCE [LARGE SCALE GENOMIC DNA]</scope>
    <source>
        <strain evidence="3">JCM 14736</strain>
    </source>
</reference>
<name>A0ABP4XRK2_9MICO</name>
<comment type="caution">
    <text evidence="2">The sequence shown here is derived from an EMBL/GenBank/DDBJ whole genome shotgun (WGS) entry which is preliminary data.</text>
</comment>
<dbReference type="EMBL" id="BAAAOB010000001">
    <property type="protein sequence ID" value="GAA1786218.1"/>
    <property type="molecule type" value="Genomic_DNA"/>
</dbReference>
<keyword evidence="1" id="KW-0472">Membrane</keyword>
<organism evidence="2 3">
    <name type="scientific">Leucobacter iarius</name>
    <dbReference type="NCBI Taxonomy" id="333963"/>
    <lineage>
        <taxon>Bacteria</taxon>
        <taxon>Bacillati</taxon>
        <taxon>Actinomycetota</taxon>
        <taxon>Actinomycetes</taxon>
        <taxon>Micrococcales</taxon>
        <taxon>Microbacteriaceae</taxon>
        <taxon>Leucobacter</taxon>
    </lineage>
</organism>
<feature type="transmembrane region" description="Helical" evidence="1">
    <location>
        <begin position="133"/>
        <end position="154"/>
    </location>
</feature>
<evidence type="ECO:0000313" key="2">
    <source>
        <dbReference type="EMBL" id="GAA1786218.1"/>
    </source>
</evidence>
<dbReference type="Proteomes" id="UP001500851">
    <property type="component" value="Unassembled WGS sequence"/>
</dbReference>
<sequence>MSTIEQIIQVCGDRPVCLVDGASISDPDSLASVLPSGARVLVIPAPDQAQSVSSGTVANEFKAATGAQTVVVIEDRAKDRFGVASNGDANKIATELNSQNLPDGGEAVANIASTLVSAGPAPSGGQGDGGAPWIVGAGVLILVAVGAAVTTLLIRRSRNAKRAVGASRKLEKQLEAALHGENGEFVRDAIDEIRRLAGAYPELGPRLNGLSEHLSELFVRVRSRGTDQQLRLLLVQYRDTLSKLSKALADDYYGDVQRNPQYWSNPQDRLGEVQRAVDSVDQQAVENIRQVNESRDLEFKVALDSLIKAVNDAKLSDVYSDRDPSNPQS</sequence>
<keyword evidence="3" id="KW-1185">Reference proteome</keyword>
<evidence type="ECO:0000313" key="3">
    <source>
        <dbReference type="Proteomes" id="UP001500851"/>
    </source>
</evidence>
<dbReference type="RefSeq" id="WP_344030908.1">
    <property type="nucleotide sequence ID" value="NZ_BAAAOB010000001.1"/>
</dbReference>
<evidence type="ECO:0000256" key="1">
    <source>
        <dbReference type="SAM" id="Phobius"/>
    </source>
</evidence>